<dbReference type="PROSITE" id="PS00031">
    <property type="entry name" value="NUCLEAR_REC_DBD_1"/>
    <property type="match status" value="1"/>
</dbReference>
<keyword evidence="10 11" id="KW-0539">Nucleus</keyword>
<dbReference type="Gene3D" id="1.10.565.10">
    <property type="entry name" value="Retinoid X Receptor"/>
    <property type="match status" value="1"/>
</dbReference>
<keyword evidence="9 11" id="KW-0675">Receptor</keyword>
<evidence type="ECO:0000256" key="6">
    <source>
        <dbReference type="ARBA" id="ARBA00023015"/>
    </source>
</evidence>
<evidence type="ECO:0000256" key="8">
    <source>
        <dbReference type="ARBA" id="ARBA00023163"/>
    </source>
</evidence>
<evidence type="ECO:0000256" key="10">
    <source>
        <dbReference type="ARBA" id="ARBA00023242"/>
    </source>
</evidence>
<evidence type="ECO:0000256" key="4">
    <source>
        <dbReference type="ARBA" id="ARBA00022771"/>
    </source>
</evidence>
<dbReference type="SMART" id="SM00399">
    <property type="entry name" value="ZnF_C4"/>
    <property type="match status" value="2"/>
</dbReference>
<evidence type="ECO:0000313" key="14">
    <source>
        <dbReference type="EMBL" id="UMM36370.1"/>
    </source>
</evidence>
<dbReference type="AlphaFoldDB" id="A0AAE9JMU3"/>
<dbReference type="InterPro" id="IPR049636">
    <property type="entry name" value="HNF4-like_DBD"/>
</dbReference>
<keyword evidence="5 11" id="KW-0862">Zinc</keyword>
<keyword evidence="15" id="KW-1185">Reference proteome</keyword>
<gene>
    <name evidence="14" type="ORF">L5515_008552</name>
</gene>
<name>A0AAE9JMU3_CAEBR</name>
<dbReference type="Proteomes" id="UP000829354">
    <property type="component" value="Chromosome V"/>
</dbReference>
<dbReference type="Pfam" id="PF00105">
    <property type="entry name" value="zf-C4"/>
    <property type="match status" value="2"/>
</dbReference>
<dbReference type="SMART" id="SM00430">
    <property type="entry name" value="HOLI"/>
    <property type="match status" value="2"/>
</dbReference>
<dbReference type="PANTHER" id="PTHR45680:SF25">
    <property type="entry name" value="NUCLEAR HORMONE RECEPTOR FAMILY"/>
    <property type="match status" value="1"/>
</dbReference>
<dbReference type="GO" id="GO:0008270">
    <property type="term" value="F:zinc ion binding"/>
    <property type="evidence" value="ECO:0007669"/>
    <property type="project" value="UniProtKB-KW"/>
</dbReference>
<dbReference type="InterPro" id="IPR000536">
    <property type="entry name" value="Nucl_hrmn_rcpt_lig-bd"/>
</dbReference>
<dbReference type="Gene3D" id="3.30.50.10">
    <property type="entry name" value="Erythroid Transcription Factor GATA-1, subunit A"/>
    <property type="match status" value="2"/>
</dbReference>
<keyword evidence="3 11" id="KW-0479">Metal-binding</keyword>
<dbReference type="PRINTS" id="PR00047">
    <property type="entry name" value="STROIDFINGER"/>
</dbReference>
<dbReference type="GO" id="GO:0003700">
    <property type="term" value="F:DNA-binding transcription factor activity"/>
    <property type="evidence" value="ECO:0007669"/>
    <property type="project" value="InterPro"/>
</dbReference>
<dbReference type="PROSITE" id="PS51030">
    <property type="entry name" value="NUCLEAR_REC_DBD_2"/>
    <property type="match status" value="2"/>
</dbReference>
<dbReference type="PROSITE" id="PS51843">
    <property type="entry name" value="NR_LBD"/>
    <property type="match status" value="1"/>
</dbReference>
<keyword evidence="7 11" id="KW-0238">DNA-binding</keyword>
<dbReference type="GO" id="GO:0005634">
    <property type="term" value="C:nucleus"/>
    <property type="evidence" value="ECO:0007669"/>
    <property type="project" value="UniProtKB-SubCell"/>
</dbReference>
<dbReference type="InterPro" id="IPR035500">
    <property type="entry name" value="NHR-like_dom_sf"/>
</dbReference>
<dbReference type="InterPro" id="IPR051152">
    <property type="entry name" value="C.elegans_Orphan_NR"/>
</dbReference>
<dbReference type="PANTHER" id="PTHR45680">
    <property type="entry name" value="NUCLEAR HORMONE RECEPTOR FAMILY"/>
    <property type="match status" value="1"/>
</dbReference>
<organism evidence="14 15">
    <name type="scientific">Caenorhabditis briggsae</name>
    <dbReference type="NCBI Taxonomy" id="6238"/>
    <lineage>
        <taxon>Eukaryota</taxon>
        <taxon>Metazoa</taxon>
        <taxon>Ecdysozoa</taxon>
        <taxon>Nematoda</taxon>
        <taxon>Chromadorea</taxon>
        <taxon>Rhabditida</taxon>
        <taxon>Rhabditina</taxon>
        <taxon>Rhabditomorpha</taxon>
        <taxon>Rhabditoidea</taxon>
        <taxon>Rhabditidae</taxon>
        <taxon>Peloderinae</taxon>
        <taxon>Caenorhabditis</taxon>
    </lineage>
</organism>
<evidence type="ECO:0000256" key="3">
    <source>
        <dbReference type="ARBA" id="ARBA00022723"/>
    </source>
</evidence>
<feature type="domain" description="Nuclear receptor" evidence="12">
    <location>
        <begin position="19"/>
        <end position="96"/>
    </location>
</feature>
<sequence length="750" mass="87704">MDCSTSTENHSMEIAIPDLNTCQICDQPAHGQHFGALTCRACAAFFRRCHFSKGSEPRCQYLKSDCKPDQRGRWNCKKCRMDRCISRGMKTNNIQYDRDLFRSSETYLKKRLLPSILSERIPVTVESTLGSPHYICFTKKYTEDNKPITYVDISAFSAKMYELMLNGQTDYSGLKRMSDLEQLVRGLEDYRSLQQRTCLTESSFITKEIAFYAWEQNILAVANWLNYSETIRNLPIQLKMDLLQTTCCIWTKLERMTMTAEMRVNRQCGKNQFVVSHENLIDYSNMKADMSWWSRYHFDELQYLFDLKELFFDELVWEIIEIQPDPVELTYLLCSLSFGLAGIMSCSTPSSSECSIGSVEVDDFKCEICLGKGHGNHFGVNACRACAAFFRRMILGTGFRQKCRLTKNCKPKDGRWFCKKCRLDKCYRLGMTPDNIQHDRDAHLSSELFLENHNKRKLQVSVLPTTVEKFVGVPHSILYFKREKLPKKMWSYIDLSQLVQRTEKILKTEPSFDSETFNMTTLEKLTFGLREARKNQQQFPAIMKSMGKEENCFIWEQQLMTAANWIMYFDEFRALPFDQKFAMIKCMWHLWGRLERLAMTAEMRVNGYCGKRDFVISHDALLDYDNVDYDPSWSTSYSKDELLYFLDAPTYHGEPLVESFININPSDTELVFLICNLCLRLTGKKLANSLHKHYTDIEMPRYAHRLAKLLSIGNDWLNLTHKRKEKMQVAYILDVFHVEFSHPELFQFSV</sequence>
<comment type="similarity">
    <text evidence="2 11">Belongs to the nuclear hormone receptor family.</text>
</comment>
<proteinExistence type="inferred from homology"/>
<evidence type="ECO:0000313" key="15">
    <source>
        <dbReference type="Proteomes" id="UP000829354"/>
    </source>
</evidence>
<dbReference type="InterPro" id="IPR013088">
    <property type="entry name" value="Znf_NHR/GATA"/>
</dbReference>
<evidence type="ECO:0000259" key="12">
    <source>
        <dbReference type="PROSITE" id="PS51030"/>
    </source>
</evidence>
<dbReference type="SUPFAM" id="SSF48508">
    <property type="entry name" value="Nuclear receptor ligand-binding domain"/>
    <property type="match status" value="2"/>
</dbReference>
<keyword evidence="8 11" id="KW-0804">Transcription</keyword>
<evidence type="ECO:0008006" key="16">
    <source>
        <dbReference type="Google" id="ProtNLM"/>
    </source>
</evidence>
<evidence type="ECO:0000259" key="13">
    <source>
        <dbReference type="PROSITE" id="PS51843"/>
    </source>
</evidence>
<dbReference type="EMBL" id="CP092624">
    <property type="protein sequence ID" value="UMM36370.1"/>
    <property type="molecule type" value="Genomic_DNA"/>
</dbReference>
<dbReference type="Pfam" id="PF00104">
    <property type="entry name" value="Hormone_recep"/>
    <property type="match status" value="2"/>
</dbReference>
<evidence type="ECO:0000256" key="2">
    <source>
        <dbReference type="ARBA" id="ARBA00005993"/>
    </source>
</evidence>
<dbReference type="CDD" id="cd06960">
    <property type="entry name" value="NR_DBD_HNF4A"/>
    <property type="match status" value="1"/>
</dbReference>
<feature type="domain" description="Nuclear receptor" evidence="12">
    <location>
        <begin position="363"/>
        <end position="438"/>
    </location>
</feature>
<accession>A0AAE9JMU3</accession>
<keyword evidence="6 11" id="KW-0805">Transcription regulation</keyword>
<reference evidence="14 15" key="1">
    <citation type="submission" date="2022-04" db="EMBL/GenBank/DDBJ databases">
        <title>Chromosome-level reference genomes for two strains of Caenorhabditis briggsae: an improved platform for comparative genomics.</title>
        <authorList>
            <person name="Stevens L."/>
            <person name="Andersen E."/>
        </authorList>
    </citation>
    <scope>NUCLEOTIDE SEQUENCE [LARGE SCALE GENOMIC DNA]</scope>
    <source>
        <strain evidence="14">VX34</strain>
        <tissue evidence="14">Whole-organism</tissue>
    </source>
</reference>
<evidence type="ECO:0000256" key="5">
    <source>
        <dbReference type="ARBA" id="ARBA00022833"/>
    </source>
</evidence>
<comment type="subcellular location">
    <subcellularLocation>
        <location evidence="1 11">Nucleus</location>
    </subcellularLocation>
</comment>
<dbReference type="InterPro" id="IPR001628">
    <property type="entry name" value="Znf_hrmn_rcpt"/>
</dbReference>
<feature type="domain" description="NR LBD" evidence="13">
    <location>
        <begin position="521"/>
        <end position="749"/>
    </location>
</feature>
<evidence type="ECO:0000256" key="11">
    <source>
        <dbReference type="RuleBase" id="RU004334"/>
    </source>
</evidence>
<dbReference type="SUPFAM" id="SSF57716">
    <property type="entry name" value="Glucocorticoid receptor-like (DNA-binding domain)"/>
    <property type="match status" value="2"/>
</dbReference>
<dbReference type="GO" id="GO:0000978">
    <property type="term" value="F:RNA polymerase II cis-regulatory region sequence-specific DNA binding"/>
    <property type="evidence" value="ECO:0007669"/>
    <property type="project" value="InterPro"/>
</dbReference>
<keyword evidence="4 11" id="KW-0863">Zinc-finger</keyword>
<evidence type="ECO:0000256" key="1">
    <source>
        <dbReference type="ARBA" id="ARBA00004123"/>
    </source>
</evidence>
<evidence type="ECO:0000256" key="7">
    <source>
        <dbReference type="ARBA" id="ARBA00023125"/>
    </source>
</evidence>
<protein>
    <recommendedName>
        <fullName evidence="16">Nuclear Hormone Receptor family</fullName>
    </recommendedName>
</protein>
<evidence type="ECO:0000256" key="9">
    <source>
        <dbReference type="ARBA" id="ARBA00023170"/>
    </source>
</evidence>